<feature type="region of interest" description="Disordered" evidence="12">
    <location>
        <begin position="502"/>
        <end position="549"/>
    </location>
</feature>
<keyword evidence="4" id="KW-0285">Flavoprotein</keyword>
<dbReference type="PANTHER" id="PTHR43400:SF1">
    <property type="entry name" value="FUMARATE REDUCTASE"/>
    <property type="match status" value="1"/>
</dbReference>
<dbReference type="PROSITE" id="PS50255">
    <property type="entry name" value="CYTOCHROME_B5_2"/>
    <property type="match status" value="1"/>
</dbReference>
<dbReference type="PROSITE" id="PS00191">
    <property type="entry name" value="CYTOCHROME_B5_1"/>
    <property type="match status" value="1"/>
</dbReference>
<dbReference type="SMART" id="SM01117">
    <property type="entry name" value="Cyt-b5"/>
    <property type="match status" value="1"/>
</dbReference>
<name>M5G1D2_DACPD</name>
<dbReference type="GO" id="GO:0016156">
    <property type="term" value="F:fumarate reductase (NADH) activity"/>
    <property type="evidence" value="ECO:0007669"/>
    <property type="project" value="UniProtKB-EC"/>
</dbReference>
<evidence type="ECO:0000313" key="14">
    <source>
        <dbReference type="EMBL" id="EJU04041.1"/>
    </source>
</evidence>
<dbReference type="OrthoDB" id="10254877at2759"/>
<evidence type="ECO:0000313" key="15">
    <source>
        <dbReference type="Proteomes" id="UP000030653"/>
    </source>
</evidence>
<dbReference type="SUPFAM" id="SSF56425">
    <property type="entry name" value="Succinate dehydrogenase/fumarate reductase flavoprotein, catalytic domain"/>
    <property type="match status" value="1"/>
</dbReference>
<dbReference type="NCBIfam" id="TIGR01813">
    <property type="entry name" value="flavo_cyto_c"/>
    <property type="match status" value="1"/>
</dbReference>
<dbReference type="Pfam" id="PF00890">
    <property type="entry name" value="FAD_binding_2"/>
    <property type="match status" value="1"/>
</dbReference>
<dbReference type="PRINTS" id="PR00363">
    <property type="entry name" value="CYTOCHROMEB5"/>
</dbReference>
<evidence type="ECO:0000256" key="12">
    <source>
        <dbReference type="SAM" id="MobiDB-lite"/>
    </source>
</evidence>
<dbReference type="InterPro" id="IPR027477">
    <property type="entry name" value="Succ_DH/fumarate_Rdtase_cat_sf"/>
</dbReference>
<sequence>MSTKVIIVGGGLAGLSAAHTLLERGANVLLLDKQGFMGGNSTKATSGINGAGTRAQQELGIPDNAKIFFDDTKKSARELARDDLIKVLTGKSGEAVNWLEDRFGLDLSQVARLGGHSQPRTHRGGAQFPGMVITYAQMERLEDLAVSIPDRVKILKKARVTKLVQQGGKVVGVEYTHDGQTHTEYGPVILATGGYAADFTEDSLLKKYRPEFLHLPTTNGDHCTGDGQKMAMAIGAEGVDLEKVQVHPTGLVDPKDPDAKVKFLAAEALRGVGGLLLDNTGSRFVDELQHRDFVTGKMWENGKFPIRLVLNGEASKQIEWHCKHYVGRGLMKRYESGEALAKDMGLRPEVLKKTFDEYNKIAEAKKDPFGKKFFAGGKWSMNDYFNVALMTPVLHYTMGGLGIDDHSRVLNKAQEVIPGLFAAGEVAGGVHGANRLGGSSLLGCVVFGRVAGDAAAAYLLQNASSKATERLGAVASHLLETRVRINPNDKQVTLTFAWDGDSAPSTSASAPAPAPPATSAPARQGESLAAPEPEKREAPKTESASASHSGAYSAAEVAKHNKKDDCWVIINGQVLDVTKFLPDHPGGEKAILLYAGRDATEEFNMLHDPKVIQRYAPDTVIGDHKE</sequence>
<dbReference type="GO" id="GO:0010181">
    <property type="term" value="F:FMN binding"/>
    <property type="evidence" value="ECO:0007669"/>
    <property type="project" value="InterPro"/>
</dbReference>
<dbReference type="Gene3D" id="3.50.50.60">
    <property type="entry name" value="FAD/NAD(P)-binding domain"/>
    <property type="match status" value="1"/>
</dbReference>
<evidence type="ECO:0000256" key="10">
    <source>
        <dbReference type="ARBA" id="ARBA00067004"/>
    </source>
</evidence>
<evidence type="ECO:0000256" key="5">
    <source>
        <dbReference type="ARBA" id="ARBA00022723"/>
    </source>
</evidence>
<dbReference type="PANTHER" id="PTHR43400">
    <property type="entry name" value="FUMARATE REDUCTASE"/>
    <property type="match status" value="1"/>
</dbReference>
<dbReference type="FunFam" id="3.90.700.10:FF:000007">
    <property type="entry name" value="NADH-dependent fumarate reductase"/>
    <property type="match status" value="1"/>
</dbReference>
<dbReference type="AlphaFoldDB" id="M5G1D2"/>
<evidence type="ECO:0000256" key="4">
    <source>
        <dbReference type="ARBA" id="ARBA00022630"/>
    </source>
</evidence>
<proteinExistence type="inferred from homology"/>
<gene>
    <name evidence="14" type="ORF">DACRYDRAFT_20716</name>
</gene>
<dbReference type="GO" id="GO:0046872">
    <property type="term" value="F:metal ion binding"/>
    <property type="evidence" value="ECO:0007669"/>
    <property type="project" value="UniProtKB-KW"/>
</dbReference>
<evidence type="ECO:0000256" key="6">
    <source>
        <dbReference type="ARBA" id="ARBA00022827"/>
    </source>
</evidence>
<keyword evidence="3" id="KW-0349">Heme</keyword>
<comment type="similarity">
    <text evidence="2">Belongs to the FAD-dependent oxidoreductase 2 family. FRD/SDH subfamily.</text>
</comment>
<dbReference type="InterPro" id="IPR036400">
    <property type="entry name" value="Cyt_B5-like_heme/steroid_sf"/>
</dbReference>
<evidence type="ECO:0000256" key="2">
    <source>
        <dbReference type="ARBA" id="ARBA00008040"/>
    </source>
</evidence>
<evidence type="ECO:0000256" key="8">
    <source>
        <dbReference type="ARBA" id="ARBA00023004"/>
    </source>
</evidence>
<dbReference type="SUPFAM" id="SSF55856">
    <property type="entry name" value="Cytochrome b5-like heme/steroid binding domain"/>
    <property type="match status" value="1"/>
</dbReference>
<dbReference type="GO" id="GO:0020037">
    <property type="term" value="F:heme binding"/>
    <property type="evidence" value="ECO:0007669"/>
    <property type="project" value="InterPro"/>
</dbReference>
<keyword evidence="15" id="KW-1185">Reference proteome</keyword>
<dbReference type="Pfam" id="PF00173">
    <property type="entry name" value="Cyt-b5"/>
    <property type="match status" value="1"/>
</dbReference>
<dbReference type="STRING" id="1858805.M5G1D2"/>
<accession>M5G1D2</accession>
<evidence type="ECO:0000256" key="1">
    <source>
        <dbReference type="ARBA" id="ARBA00001974"/>
    </source>
</evidence>
<evidence type="ECO:0000259" key="13">
    <source>
        <dbReference type="PROSITE" id="PS50255"/>
    </source>
</evidence>
<feature type="domain" description="Cytochrome b5 heme-binding" evidence="13">
    <location>
        <begin position="549"/>
        <end position="625"/>
    </location>
</feature>
<dbReference type="Gene3D" id="3.10.120.10">
    <property type="entry name" value="Cytochrome b5-like heme/steroid binding domain"/>
    <property type="match status" value="1"/>
</dbReference>
<feature type="compositionally biased region" description="Low complexity" evidence="12">
    <location>
        <begin position="502"/>
        <end position="511"/>
    </location>
</feature>
<dbReference type="EMBL" id="JH795858">
    <property type="protein sequence ID" value="EJU04041.1"/>
    <property type="molecule type" value="Genomic_DNA"/>
</dbReference>
<dbReference type="InterPro" id="IPR010960">
    <property type="entry name" value="Flavocytochrome_c"/>
</dbReference>
<keyword evidence="7" id="KW-0560">Oxidoreductase</keyword>
<dbReference type="SUPFAM" id="SSF51905">
    <property type="entry name" value="FAD/NAD(P)-binding domain"/>
    <property type="match status" value="1"/>
</dbReference>
<keyword evidence="5" id="KW-0479">Metal-binding</keyword>
<dbReference type="InterPro" id="IPR050315">
    <property type="entry name" value="FAD-oxidoreductase_2"/>
</dbReference>
<reference evidence="14 15" key="1">
    <citation type="journal article" date="2012" name="Science">
        <title>The Paleozoic origin of enzymatic lignin decomposition reconstructed from 31 fungal genomes.</title>
        <authorList>
            <person name="Floudas D."/>
            <person name="Binder M."/>
            <person name="Riley R."/>
            <person name="Barry K."/>
            <person name="Blanchette R.A."/>
            <person name="Henrissat B."/>
            <person name="Martinez A.T."/>
            <person name="Otillar R."/>
            <person name="Spatafora J.W."/>
            <person name="Yadav J.S."/>
            <person name="Aerts A."/>
            <person name="Benoit I."/>
            <person name="Boyd A."/>
            <person name="Carlson A."/>
            <person name="Copeland A."/>
            <person name="Coutinho P.M."/>
            <person name="de Vries R.P."/>
            <person name="Ferreira P."/>
            <person name="Findley K."/>
            <person name="Foster B."/>
            <person name="Gaskell J."/>
            <person name="Glotzer D."/>
            <person name="Gorecki P."/>
            <person name="Heitman J."/>
            <person name="Hesse C."/>
            <person name="Hori C."/>
            <person name="Igarashi K."/>
            <person name="Jurgens J.A."/>
            <person name="Kallen N."/>
            <person name="Kersten P."/>
            <person name="Kohler A."/>
            <person name="Kuees U."/>
            <person name="Kumar T.K.A."/>
            <person name="Kuo A."/>
            <person name="LaButti K."/>
            <person name="Larrondo L.F."/>
            <person name="Lindquist E."/>
            <person name="Ling A."/>
            <person name="Lombard V."/>
            <person name="Lucas S."/>
            <person name="Lundell T."/>
            <person name="Martin R."/>
            <person name="McLaughlin D.J."/>
            <person name="Morgenstern I."/>
            <person name="Morin E."/>
            <person name="Murat C."/>
            <person name="Nagy L.G."/>
            <person name="Nolan M."/>
            <person name="Ohm R.A."/>
            <person name="Patyshakuliyeva A."/>
            <person name="Rokas A."/>
            <person name="Ruiz-Duenas F.J."/>
            <person name="Sabat G."/>
            <person name="Salamov A."/>
            <person name="Samejima M."/>
            <person name="Schmutz J."/>
            <person name="Slot J.C."/>
            <person name="St John F."/>
            <person name="Stenlid J."/>
            <person name="Sun H."/>
            <person name="Sun S."/>
            <person name="Syed K."/>
            <person name="Tsang A."/>
            <person name="Wiebenga A."/>
            <person name="Young D."/>
            <person name="Pisabarro A."/>
            <person name="Eastwood D.C."/>
            <person name="Martin F."/>
            <person name="Cullen D."/>
            <person name="Grigoriev I.V."/>
            <person name="Hibbett D.S."/>
        </authorList>
    </citation>
    <scope>NUCLEOTIDE SEQUENCE [LARGE SCALE GENOMIC DNA]</scope>
    <source>
        <strain evidence="14 15">DJM-731 SS1</strain>
    </source>
</reference>
<protein>
    <recommendedName>
        <fullName evidence="10">fumarate reductase (NADH)</fullName>
        <ecNumber evidence="10">1.3.1.6</ecNumber>
    </recommendedName>
    <alternativeName>
        <fullName evidence="11">NADH-dependent fumarate reductase</fullName>
    </alternativeName>
</protein>
<comment type="catalytic activity">
    <reaction evidence="9">
        <text>succinate + NAD(+) = fumarate + NADH + H(+)</text>
        <dbReference type="Rhea" id="RHEA:18281"/>
        <dbReference type="ChEBI" id="CHEBI:15378"/>
        <dbReference type="ChEBI" id="CHEBI:29806"/>
        <dbReference type="ChEBI" id="CHEBI:30031"/>
        <dbReference type="ChEBI" id="CHEBI:57540"/>
        <dbReference type="ChEBI" id="CHEBI:57945"/>
        <dbReference type="EC" id="1.3.1.6"/>
    </reaction>
</comment>
<comment type="cofactor">
    <cofactor evidence="1">
        <name>FAD</name>
        <dbReference type="ChEBI" id="CHEBI:57692"/>
    </cofactor>
</comment>
<organism evidence="14 15">
    <name type="scientific">Dacryopinax primogenitus (strain DJM 731)</name>
    <name type="common">Brown rot fungus</name>
    <dbReference type="NCBI Taxonomy" id="1858805"/>
    <lineage>
        <taxon>Eukaryota</taxon>
        <taxon>Fungi</taxon>
        <taxon>Dikarya</taxon>
        <taxon>Basidiomycota</taxon>
        <taxon>Agaricomycotina</taxon>
        <taxon>Dacrymycetes</taxon>
        <taxon>Dacrymycetales</taxon>
        <taxon>Dacrymycetaceae</taxon>
        <taxon>Dacryopinax</taxon>
    </lineage>
</organism>
<evidence type="ECO:0000256" key="9">
    <source>
        <dbReference type="ARBA" id="ARBA00050832"/>
    </source>
</evidence>
<keyword evidence="8" id="KW-0408">Iron</keyword>
<dbReference type="InterPro" id="IPR003953">
    <property type="entry name" value="FAD-dep_OxRdtase_2_FAD-bd"/>
</dbReference>
<dbReference type="RefSeq" id="XP_040630935.1">
    <property type="nucleotide sequence ID" value="XM_040772047.1"/>
</dbReference>
<evidence type="ECO:0000256" key="3">
    <source>
        <dbReference type="ARBA" id="ARBA00022617"/>
    </source>
</evidence>
<dbReference type="Gene3D" id="3.90.700.10">
    <property type="entry name" value="Succinate dehydrogenase/fumarate reductase flavoprotein, catalytic domain"/>
    <property type="match status" value="1"/>
</dbReference>
<dbReference type="OMA" id="EDLWVVV"/>
<evidence type="ECO:0000256" key="11">
    <source>
        <dbReference type="ARBA" id="ARBA00077246"/>
    </source>
</evidence>
<dbReference type="InterPro" id="IPR001199">
    <property type="entry name" value="Cyt_B5-like_heme/steroid-bd"/>
</dbReference>
<dbReference type="GeneID" id="63687109"/>
<dbReference type="HOGENOM" id="CLU_011398_4_5_1"/>
<dbReference type="Proteomes" id="UP000030653">
    <property type="component" value="Unassembled WGS sequence"/>
</dbReference>
<dbReference type="InterPro" id="IPR018506">
    <property type="entry name" value="Cyt_B5_heme-BS"/>
</dbReference>
<keyword evidence="6" id="KW-0274">FAD</keyword>
<evidence type="ECO:0000256" key="7">
    <source>
        <dbReference type="ARBA" id="ARBA00023002"/>
    </source>
</evidence>
<dbReference type="InterPro" id="IPR036188">
    <property type="entry name" value="FAD/NAD-bd_sf"/>
</dbReference>
<dbReference type="EC" id="1.3.1.6" evidence="10"/>